<keyword evidence="2" id="KW-1185">Reference proteome</keyword>
<sequence>MQNISLAIYVVQQNFANGERFEMKFETVINMRRENENIEFNKFAKFVSKRLVTLTRPSFVGNNSNFQSHETYNLFLVYNSTLIEFSDASNHFCYAEWNAEIENGKSSANGDLFFLNYTSEFSNHIN</sequence>
<accession>A0A8X6U465</accession>
<proteinExistence type="predicted"/>
<reference evidence="1" key="1">
    <citation type="submission" date="2020-08" db="EMBL/GenBank/DDBJ databases">
        <title>Multicomponent nature underlies the extraordinary mechanical properties of spider dragline silk.</title>
        <authorList>
            <person name="Kono N."/>
            <person name="Nakamura H."/>
            <person name="Mori M."/>
            <person name="Yoshida Y."/>
            <person name="Ohtoshi R."/>
            <person name="Malay A.D."/>
            <person name="Moran D.A.P."/>
            <person name="Tomita M."/>
            <person name="Numata K."/>
            <person name="Arakawa K."/>
        </authorList>
    </citation>
    <scope>NUCLEOTIDE SEQUENCE</scope>
</reference>
<organism evidence="1 2">
    <name type="scientific">Nephila pilipes</name>
    <name type="common">Giant wood spider</name>
    <name type="synonym">Nephila maculata</name>
    <dbReference type="NCBI Taxonomy" id="299642"/>
    <lineage>
        <taxon>Eukaryota</taxon>
        <taxon>Metazoa</taxon>
        <taxon>Ecdysozoa</taxon>
        <taxon>Arthropoda</taxon>
        <taxon>Chelicerata</taxon>
        <taxon>Arachnida</taxon>
        <taxon>Araneae</taxon>
        <taxon>Araneomorphae</taxon>
        <taxon>Entelegynae</taxon>
        <taxon>Araneoidea</taxon>
        <taxon>Nephilidae</taxon>
        <taxon>Nephila</taxon>
    </lineage>
</organism>
<dbReference type="AlphaFoldDB" id="A0A8X6U465"/>
<evidence type="ECO:0000313" key="1">
    <source>
        <dbReference type="EMBL" id="GFT76563.1"/>
    </source>
</evidence>
<gene>
    <name evidence="1" type="ORF">NPIL_235981</name>
</gene>
<dbReference type="EMBL" id="BMAW01071096">
    <property type="protein sequence ID" value="GFT76563.1"/>
    <property type="molecule type" value="Genomic_DNA"/>
</dbReference>
<comment type="caution">
    <text evidence="1">The sequence shown here is derived from an EMBL/GenBank/DDBJ whole genome shotgun (WGS) entry which is preliminary data.</text>
</comment>
<evidence type="ECO:0000313" key="2">
    <source>
        <dbReference type="Proteomes" id="UP000887013"/>
    </source>
</evidence>
<dbReference type="Proteomes" id="UP000887013">
    <property type="component" value="Unassembled WGS sequence"/>
</dbReference>
<protein>
    <submittedName>
        <fullName evidence="1">Uncharacterized protein</fullName>
    </submittedName>
</protein>
<name>A0A8X6U465_NEPPI</name>